<keyword evidence="3" id="KW-0347">Helicase</keyword>
<evidence type="ECO:0000259" key="6">
    <source>
        <dbReference type="PROSITE" id="PS51192"/>
    </source>
</evidence>
<dbReference type="PROSITE" id="PS51192">
    <property type="entry name" value="HELICASE_ATP_BIND_1"/>
    <property type="match status" value="1"/>
</dbReference>
<accession>S0L3V8</accession>
<dbReference type="PROSITE" id="PS51194">
    <property type="entry name" value="HELICASE_CTER"/>
    <property type="match status" value="1"/>
</dbReference>
<feature type="domain" description="Helicase ATP-binding" evidence="6">
    <location>
        <begin position="30"/>
        <end position="199"/>
    </location>
</feature>
<evidence type="ECO:0000259" key="7">
    <source>
        <dbReference type="PROSITE" id="PS51194"/>
    </source>
</evidence>
<evidence type="ECO:0008006" key="10">
    <source>
        <dbReference type="Google" id="ProtNLM"/>
    </source>
</evidence>
<proteinExistence type="predicted"/>
<dbReference type="PANTHER" id="PTHR47963">
    <property type="entry name" value="DEAD-BOX ATP-DEPENDENT RNA HELICASE 47, MITOCHONDRIAL"/>
    <property type="match status" value="1"/>
</dbReference>
<keyword evidence="2" id="KW-0378">Hydrolase</keyword>
<dbReference type="InterPro" id="IPR044742">
    <property type="entry name" value="DEAD/DEAH_RhlB"/>
</dbReference>
<dbReference type="AlphaFoldDB" id="S0L3V8"/>
<dbReference type="Proteomes" id="UP000015961">
    <property type="component" value="Unassembled WGS sequence"/>
</dbReference>
<evidence type="ECO:0000256" key="2">
    <source>
        <dbReference type="ARBA" id="ARBA00022801"/>
    </source>
</evidence>
<dbReference type="GO" id="GO:0016787">
    <property type="term" value="F:hydrolase activity"/>
    <property type="evidence" value="ECO:0007669"/>
    <property type="project" value="UniProtKB-KW"/>
</dbReference>
<dbReference type="PANTHER" id="PTHR47963:SF7">
    <property type="entry name" value="ATP-DEPENDENT RNA HELICASE YFML-RELATED"/>
    <property type="match status" value="1"/>
</dbReference>
<comment type="caution">
    <text evidence="8">The sequence shown here is derived from an EMBL/GenBank/DDBJ whole genome shotgun (WGS) entry which is preliminary data.</text>
</comment>
<protein>
    <recommendedName>
        <fullName evidence="10">DEAD/DEAH box helicase</fullName>
    </recommendedName>
</protein>
<dbReference type="Pfam" id="PF00271">
    <property type="entry name" value="Helicase_C"/>
    <property type="match status" value="1"/>
</dbReference>
<dbReference type="eggNOG" id="COG0513">
    <property type="taxonomic scope" value="Bacteria"/>
</dbReference>
<dbReference type="InterPro" id="IPR027417">
    <property type="entry name" value="P-loop_NTPase"/>
</dbReference>
<gene>
    <name evidence="8" type="ORF">I573_01831</name>
</gene>
<feature type="region of interest" description="Disordered" evidence="5">
    <location>
        <begin position="380"/>
        <end position="440"/>
    </location>
</feature>
<evidence type="ECO:0000256" key="3">
    <source>
        <dbReference type="ARBA" id="ARBA00022806"/>
    </source>
</evidence>
<feature type="compositionally biased region" description="Basic residues" evidence="5">
    <location>
        <begin position="420"/>
        <end position="440"/>
    </location>
</feature>
<keyword evidence="1" id="KW-0547">Nucleotide-binding</keyword>
<dbReference type="Gene3D" id="3.40.50.300">
    <property type="entry name" value="P-loop containing nucleotide triphosphate hydrolases"/>
    <property type="match status" value="2"/>
</dbReference>
<organism evidence="8 9">
    <name type="scientific">Enterococcus sulfureus ATCC 49903</name>
    <dbReference type="NCBI Taxonomy" id="1140003"/>
    <lineage>
        <taxon>Bacteria</taxon>
        <taxon>Bacillati</taxon>
        <taxon>Bacillota</taxon>
        <taxon>Bacilli</taxon>
        <taxon>Lactobacillales</taxon>
        <taxon>Enterococcaceae</taxon>
        <taxon>Enterococcus</taxon>
    </lineage>
</organism>
<dbReference type="GO" id="GO:0005829">
    <property type="term" value="C:cytosol"/>
    <property type="evidence" value="ECO:0007669"/>
    <property type="project" value="TreeGrafter"/>
</dbReference>
<dbReference type="STRING" id="1140003.OMY_00847"/>
<dbReference type="GO" id="GO:0033592">
    <property type="term" value="F:RNA strand annealing activity"/>
    <property type="evidence" value="ECO:0007669"/>
    <property type="project" value="TreeGrafter"/>
</dbReference>
<keyword evidence="9" id="KW-1185">Reference proteome</keyword>
<dbReference type="CDD" id="cd00268">
    <property type="entry name" value="DEADc"/>
    <property type="match status" value="1"/>
</dbReference>
<dbReference type="GO" id="GO:0005524">
    <property type="term" value="F:ATP binding"/>
    <property type="evidence" value="ECO:0007669"/>
    <property type="project" value="UniProtKB-KW"/>
</dbReference>
<dbReference type="Pfam" id="PF00270">
    <property type="entry name" value="DEAD"/>
    <property type="match status" value="1"/>
</dbReference>
<feature type="compositionally biased region" description="Basic and acidic residues" evidence="5">
    <location>
        <begin position="398"/>
        <end position="410"/>
    </location>
</feature>
<dbReference type="SMART" id="SM00490">
    <property type="entry name" value="HELICc"/>
    <property type="match status" value="1"/>
</dbReference>
<sequence>MEIKQLPLAWQTLWEDKEFRQPTAIQQQVYKPMCQKESILAVSPTGSGKTIAYLLPALQQVESKGGNQLLILTSSQELAVQVYEVAKEWATPLDLTCQSCIGGANVKRQIEQLKKKPEVIIGTPGRVLELIKAKKINAFQVQSLILDEADQLVKDDTQGLVKEIVQRLGRKTTFSFFSATASQALEEVKALIDRDIMVIDTTDIDDSQGEILHYYLNVSPRKIVDTLRRLCYIDAFQGLLFFNQLSELGSAEEKLLFNGVKVASLASDQSKEMRRLALNAFKKQQVTALLTTDLAARGLDLQGLPYVVNVDVPLTKESYLHRAGRVGRMGADGVVLTLVTPQSQRDHRKIMSQMQIKGQEVFLHGGQLTTTKPVAEVAMKKTRSTESKRTQDASSSHVTDKAQPVEKVRQVQENVPVSKPKMKKKKVRTASQKNKGKRQK</sequence>
<dbReference type="PATRIC" id="fig|1140003.3.peg.804"/>
<dbReference type="OrthoDB" id="9805696at2"/>
<dbReference type="CDD" id="cd18787">
    <property type="entry name" value="SF2_C_DEAD"/>
    <property type="match status" value="1"/>
</dbReference>
<evidence type="ECO:0000313" key="8">
    <source>
        <dbReference type="EMBL" id="EOT84104.1"/>
    </source>
</evidence>
<dbReference type="GO" id="GO:0009409">
    <property type="term" value="P:response to cold"/>
    <property type="evidence" value="ECO:0007669"/>
    <property type="project" value="TreeGrafter"/>
</dbReference>
<dbReference type="InterPro" id="IPR001650">
    <property type="entry name" value="Helicase_C-like"/>
</dbReference>
<evidence type="ECO:0000256" key="4">
    <source>
        <dbReference type="ARBA" id="ARBA00022840"/>
    </source>
</evidence>
<dbReference type="GO" id="GO:0005840">
    <property type="term" value="C:ribosome"/>
    <property type="evidence" value="ECO:0007669"/>
    <property type="project" value="TreeGrafter"/>
</dbReference>
<evidence type="ECO:0000256" key="1">
    <source>
        <dbReference type="ARBA" id="ARBA00022741"/>
    </source>
</evidence>
<dbReference type="InterPro" id="IPR014001">
    <property type="entry name" value="Helicase_ATP-bd"/>
</dbReference>
<dbReference type="InterPro" id="IPR050547">
    <property type="entry name" value="DEAD_box_RNA_helicases"/>
</dbReference>
<name>S0L3V8_9ENTE</name>
<evidence type="ECO:0000313" key="9">
    <source>
        <dbReference type="Proteomes" id="UP000015961"/>
    </source>
</evidence>
<dbReference type="GO" id="GO:0003724">
    <property type="term" value="F:RNA helicase activity"/>
    <property type="evidence" value="ECO:0007669"/>
    <property type="project" value="TreeGrafter"/>
</dbReference>
<feature type="domain" description="Helicase C-terminal" evidence="7">
    <location>
        <begin position="210"/>
        <end position="374"/>
    </location>
</feature>
<dbReference type="SUPFAM" id="SSF52540">
    <property type="entry name" value="P-loop containing nucleoside triphosphate hydrolases"/>
    <property type="match status" value="1"/>
</dbReference>
<dbReference type="InterPro" id="IPR011545">
    <property type="entry name" value="DEAD/DEAH_box_helicase_dom"/>
</dbReference>
<dbReference type="EMBL" id="ASWO01000005">
    <property type="protein sequence ID" value="EOT84104.1"/>
    <property type="molecule type" value="Genomic_DNA"/>
</dbReference>
<evidence type="ECO:0000256" key="5">
    <source>
        <dbReference type="SAM" id="MobiDB-lite"/>
    </source>
</evidence>
<dbReference type="SMART" id="SM00487">
    <property type="entry name" value="DEXDc"/>
    <property type="match status" value="1"/>
</dbReference>
<reference evidence="8 9" key="1">
    <citation type="submission" date="2013-03" db="EMBL/GenBank/DDBJ databases">
        <title>The Genome Sequence of Enterococcus sulfureus ATCC_49903 (PacBio/Illumina hybrid assembly).</title>
        <authorList>
            <consortium name="The Broad Institute Genomics Platform"/>
            <consortium name="The Broad Institute Genome Sequencing Center for Infectious Disease"/>
            <person name="Earl A."/>
            <person name="Russ C."/>
            <person name="Gilmore M."/>
            <person name="Surin D."/>
            <person name="Walker B."/>
            <person name="Young S."/>
            <person name="Zeng Q."/>
            <person name="Gargeya S."/>
            <person name="Fitzgerald M."/>
            <person name="Haas B."/>
            <person name="Abouelleil A."/>
            <person name="Allen A.W."/>
            <person name="Alvarado L."/>
            <person name="Arachchi H.M."/>
            <person name="Berlin A.M."/>
            <person name="Chapman S.B."/>
            <person name="Gainer-Dewar J."/>
            <person name="Goldberg J."/>
            <person name="Griggs A."/>
            <person name="Gujja S."/>
            <person name="Hansen M."/>
            <person name="Howarth C."/>
            <person name="Imamovic A."/>
            <person name="Ireland A."/>
            <person name="Larimer J."/>
            <person name="McCowan C."/>
            <person name="Murphy C."/>
            <person name="Pearson M."/>
            <person name="Poon T.W."/>
            <person name="Priest M."/>
            <person name="Roberts A."/>
            <person name="Saif S."/>
            <person name="Shea T."/>
            <person name="Sisk P."/>
            <person name="Sykes S."/>
            <person name="Wortman J."/>
            <person name="Nusbaum C."/>
            <person name="Birren B."/>
        </authorList>
    </citation>
    <scope>NUCLEOTIDE SEQUENCE [LARGE SCALE GENOMIC DNA]</scope>
    <source>
        <strain evidence="8 9">ATCC 49903</strain>
    </source>
</reference>
<keyword evidence="4" id="KW-0067">ATP-binding</keyword>
<dbReference type="RefSeq" id="WP_016185301.1">
    <property type="nucleotide sequence ID" value="NZ_ASWO01000005.1"/>
</dbReference>